<evidence type="ECO:0000313" key="3">
    <source>
        <dbReference type="EMBL" id="NEZ45961.1"/>
    </source>
</evidence>
<evidence type="ECO:0000256" key="1">
    <source>
        <dbReference type="ARBA" id="ARBA00003238"/>
    </source>
</evidence>
<dbReference type="Gene3D" id="3.40.50.10440">
    <property type="entry name" value="Dihydroxyacetone kinase, domain 1"/>
    <property type="match status" value="1"/>
</dbReference>
<dbReference type="PANTHER" id="PTHR33434:SF3">
    <property type="entry name" value="DEGV DOMAIN-CONTAINING PROTEIN YITS"/>
    <property type="match status" value="1"/>
</dbReference>
<dbReference type="Pfam" id="PF02645">
    <property type="entry name" value="DegV"/>
    <property type="match status" value="1"/>
</dbReference>
<gene>
    <name evidence="3" type="ORF">FDF74_01895</name>
</gene>
<sequence length="288" mass="32660">MRPIIFTDASCDMPRSFIEENNIPFLGLMCHFQERDYEDDFGKTLPYKQFYDTLKEGEMPYTSQINEYRFVEKFKELIKEKRPIIYIAMSSGLSGTVNSAKLAREEIISQNKDADITIIDTKCSSIGQGLLVYEAVEMVKSGASKEDIVNWLNENKDKMNHWFIVENLSHLRRGGRISGTSATIGTLLNIKPIIHIENDGTLKNIANIRGKKKAMKYLLDKFKENAINYEDTVVGITHADCLEDAEHLKDMVIEEFNVKKVIISELGIGMGTHCGDGMLALCFLGKKK</sequence>
<dbReference type="PANTHER" id="PTHR33434">
    <property type="entry name" value="DEGV DOMAIN-CONTAINING PROTEIN DR_1986-RELATED"/>
    <property type="match status" value="1"/>
</dbReference>
<dbReference type="RefSeq" id="WP_163248308.1">
    <property type="nucleotide sequence ID" value="NZ_SXDP01000001.1"/>
</dbReference>
<protein>
    <submittedName>
        <fullName evidence="3">DegV family protein</fullName>
    </submittedName>
</protein>
<organism evidence="3 4">
    <name type="scientific">Clostridium niameyense</name>
    <dbReference type="NCBI Taxonomy" id="1622073"/>
    <lineage>
        <taxon>Bacteria</taxon>
        <taxon>Bacillati</taxon>
        <taxon>Bacillota</taxon>
        <taxon>Clostridia</taxon>
        <taxon>Eubacteriales</taxon>
        <taxon>Clostridiaceae</taxon>
        <taxon>Clostridium</taxon>
    </lineage>
</organism>
<dbReference type="InterPro" id="IPR050270">
    <property type="entry name" value="DegV_domain_contain"/>
</dbReference>
<comment type="function">
    <text evidence="1">May bind long-chain fatty acids, such as palmitate, and may play a role in lipid transport or fatty acid metabolism.</text>
</comment>
<comment type="caution">
    <text evidence="3">The sequence shown here is derived from an EMBL/GenBank/DDBJ whole genome shotgun (WGS) entry which is preliminary data.</text>
</comment>
<reference evidence="3 4" key="1">
    <citation type="submission" date="2019-04" db="EMBL/GenBank/DDBJ databases">
        <title>Genome sequencing of Clostridium botulinum Groups I-IV and Clostridium butyricum.</title>
        <authorList>
            <person name="Brunt J."/>
            <person name="Van Vliet A.H.M."/>
            <person name="Stringer S.C."/>
            <person name="Carter A.T."/>
            <person name="Peck M.W."/>
        </authorList>
    </citation>
    <scope>NUCLEOTIDE SEQUENCE [LARGE SCALE GENOMIC DNA]</scope>
    <source>
        <strain evidence="3 4">IFR 18/094</strain>
    </source>
</reference>
<keyword evidence="4" id="KW-1185">Reference proteome</keyword>
<dbReference type="InterPro" id="IPR003797">
    <property type="entry name" value="DegV"/>
</dbReference>
<dbReference type="AlphaFoldDB" id="A0A6M0R6Z6"/>
<keyword evidence="2" id="KW-0446">Lipid-binding</keyword>
<dbReference type="InterPro" id="IPR043168">
    <property type="entry name" value="DegV_C"/>
</dbReference>
<proteinExistence type="predicted"/>
<dbReference type="SUPFAM" id="SSF82549">
    <property type="entry name" value="DAK1/DegV-like"/>
    <property type="match status" value="1"/>
</dbReference>
<dbReference type="Gene3D" id="2.20.28.50">
    <property type="entry name" value="degv family protein"/>
    <property type="match status" value="1"/>
</dbReference>
<accession>A0A6M0R6Z6</accession>
<evidence type="ECO:0000313" key="4">
    <source>
        <dbReference type="Proteomes" id="UP000473885"/>
    </source>
</evidence>
<name>A0A6M0R6Z6_9CLOT</name>
<dbReference type="GO" id="GO:0008289">
    <property type="term" value="F:lipid binding"/>
    <property type="evidence" value="ECO:0007669"/>
    <property type="project" value="UniProtKB-KW"/>
</dbReference>
<dbReference type="PROSITE" id="PS51482">
    <property type="entry name" value="DEGV"/>
    <property type="match status" value="1"/>
</dbReference>
<dbReference type="Gene3D" id="3.30.1180.10">
    <property type="match status" value="1"/>
</dbReference>
<dbReference type="NCBIfam" id="TIGR00762">
    <property type="entry name" value="DegV"/>
    <property type="match status" value="1"/>
</dbReference>
<evidence type="ECO:0000256" key="2">
    <source>
        <dbReference type="ARBA" id="ARBA00023121"/>
    </source>
</evidence>
<dbReference type="EMBL" id="SXDP01000001">
    <property type="protein sequence ID" value="NEZ45961.1"/>
    <property type="molecule type" value="Genomic_DNA"/>
</dbReference>
<dbReference type="Proteomes" id="UP000473885">
    <property type="component" value="Unassembled WGS sequence"/>
</dbReference>